<dbReference type="Proteomes" id="UP001597214">
    <property type="component" value="Unassembled WGS sequence"/>
</dbReference>
<protein>
    <submittedName>
        <fullName evidence="8">ABC transporter permease subunit</fullName>
    </submittedName>
</protein>
<comment type="similarity">
    <text evidence="6">Belongs to the binding-protein-dependent transport system permease family.</text>
</comment>
<dbReference type="RefSeq" id="WP_377928400.1">
    <property type="nucleotide sequence ID" value="NZ_JBHUEM010000019.1"/>
</dbReference>
<dbReference type="EMBL" id="JBHUEM010000019">
    <property type="protein sequence ID" value="MFD1737197.1"/>
    <property type="molecule type" value="Genomic_DNA"/>
</dbReference>
<keyword evidence="2 6" id="KW-0813">Transport</keyword>
<keyword evidence="9" id="KW-1185">Reference proteome</keyword>
<keyword evidence="5 6" id="KW-0472">Membrane</keyword>
<evidence type="ECO:0000256" key="3">
    <source>
        <dbReference type="ARBA" id="ARBA00022692"/>
    </source>
</evidence>
<feature type="transmembrane region" description="Helical" evidence="6">
    <location>
        <begin position="122"/>
        <end position="144"/>
    </location>
</feature>
<evidence type="ECO:0000256" key="4">
    <source>
        <dbReference type="ARBA" id="ARBA00022989"/>
    </source>
</evidence>
<feature type="transmembrane region" description="Helical" evidence="6">
    <location>
        <begin position="213"/>
        <end position="234"/>
    </location>
</feature>
<evidence type="ECO:0000313" key="8">
    <source>
        <dbReference type="EMBL" id="MFD1737197.1"/>
    </source>
</evidence>
<feature type="domain" description="ABC transmembrane type-1" evidence="7">
    <location>
        <begin position="84"/>
        <end position="297"/>
    </location>
</feature>
<keyword evidence="4 6" id="KW-1133">Transmembrane helix</keyword>
<reference evidence="9" key="1">
    <citation type="journal article" date="2019" name="Int. J. Syst. Evol. Microbiol.">
        <title>The Global Catalogue of Microorganisms (GCM) 10K type strain sequencing project: providing services to taxonomists for standard genome sequencing and annotation.</title>
        <authorList>
            <consortium name="The Broad Institute Genomics Platform"/>
            <consortium name="The Broad Institute Genome Sequencing Center for Infectious Disease"/>
            <person name="Wu L."/>
            <person name="Ma J."/>
        </authorList>
    </citation>
    <scope>NUCLEOTIDE SEQUENCE [LARGE SCALE GENOMIC DNA]</scope>
    <source>
        <strain evidence="9">CCUG 49339</strain>
    </source>
</reference>
<dbReference type="PANTHER" id="PTHR43839">
    <property type="entry name" value="OPPC IN A BINDING PROTEIN-DEPENDENT TRANSPORT SYSTEM"/>
    <property type="match status" value="1"/>
</dbReference>
<feature type="transmembrane region" description="Helical" evidence="6">
    <location>
        <begin position="84"/>
        <end position="110"/>
    </location>
</feature>
<accession>A0ABW4LQ48</accession>
<dbReference type="PANTHER" id="PTHR43839:SF3">
    <property type="entry name" value="OLIGOPEPTIDE ABC TRANSPORTER, PERMEASE PROTEIN"/>
    <property type="match status" value="1"/>
</dbReference>
<feature type="transmembrane region" description="Helical" evidence="6">
    <location>
        <begin position="12"/>
        <end position="35"/>
    </location>
</feature>
<dbReference type="PROSITE" id="PS50928">
    <property type="entry name" value="ABC_TM1"/>
    <property type="match status" value="1"/>
</dbReference>
<proteinExistence type="inferred from homology"/>
<evidence type="ECO:0000313" key="9">
    <source>
        <dbReference type="Proteomes" id="UP001597214"/>
    </source>
</evidence>
<dbReference type="Gene3D" id="1.10.3720.10">
    <property type="entry name" value="MetI-like"/>
    <property type="match status" value="1"/>
</dbReference>
<feature type="transmembrane region" description="Helical" evidence="6">
    <location>
        <begin position="156"/>
        <end position="176"/>
    </location>
</feature>
<evidence type="ECO:0000256" key="5">
    <source>
        <dbReference type="ARBA" id="ARBA00023136"/>
    </source>
</evidence>
<evidence type="ECO:0000256" key="6">
    <source>
        <dbReference type="RuleBase" id="RU363032"/>
    </source>
</evidence>
<keyword evidence="3 6" id="KW-0812">Transmembrane</keyword>
<dbReference type="InterPro" id="IPR000515">
    <property type="entry name" value="MetI-like"/>
</dbReference>
<evidence type="ECO:0000256" key="2">
    <source>
        <dbReference type="ARBA" id="ARBA00022448"/>
    </source>
</evidence>
<name>A0ABW4LQ48_9BACI</name>
<dbReference type="InterPro" id="IPR035906">
    <property type="entry name" value="MetI-like_sf"/>
</dbReference>
<dbReference type="SUPFAM" id="SSF161098">
    <property type="entry name" value="MetI-like"/>
    <property type="match status" value="1"/>
</dbReference>
<evidence type="ECO:0000256" key="1">
    <source>
        <dbReference type="ARBA" id="ARBA00004141"/>
    </source>
</evidence>
<sequence length="341" mass="39286">MKKYKNSPRMIICLSIIFLFFLVSIMFTLFFHTLLEAQDPLKYNEENQLIASIPFPPSIVPPFGTDRYGYNIFYKIIDGAKYTILSVFIIALLRILISFILGVLCHFYVFKLEKGRKYFVSFFEGFYSLPQVLIAFILISPFLIDGFNRLSTIQIIIYQMAILIILALPNLTLLIADELNRISKEEFMYGAKILGGSELHMFKKHLFPHIKQTLIVLFSQQSGQVLILLIHLGLLDLFLGGSRRVKIEEGVYDKLTITNEWSGLIGTSFRELLLAPWIMIAPLIAFMIVIICVNVITNDLIEQKNINKTTSRVLKDDKEYLNVHDVDTANFSFVRNQKYDV</sequence>
<dbReference type="Pfam" id="PF00528">
    <property type="entry name" value="BPD_transp_1"/>
    <property type="match status" value="1"/>
</dbReference>
<comment type="subcellular location">
    <subcellularLocation>
        <location evidence="6">Cell membrane</location>
        <topology evidence="6">Multi-pass membrane protein</topology>
    </subcellularLocation>
    <subcellularLocation>
        <location evidence="1">Membrane</location>
        <topology evidence="1">Multi-pass membrane protein</topology>
    </subcellularLocation>
</comment>
<evidence type="ECO:0000259" key="7">
    <source>
        <dbReference type="PROSITE" id="PS50928"/>
    </source>
</evidence>
<feature type="transmembrane region" description="Helical" evidence="6">
    <location>
        <begin position="274"/>
        <end position="296"/>
    </location>
</feature>
<comment type="caution">
    <text evidence="8">The sequence shown here is derived from an EMBL/GenBank/DDBJ whole genome shotgun (WGS) entry which is preliminary data.</text>
</comment>
<gene>
    <name evidence="8" type="ORF">ACFSCX_11605</name>
</gene>
<organism evidence="8 9">
    <name type="scientific">Bacillus salitolerans</name>
    <dbReference type="NCBI Taxonomy" id="1437434"/>
    <lineage>
        <taxon>Bacteria</taxon>
        <taxon>Bacillati</taxon>
        <taxon>Bacillota</taxon>
        <taxon>Bacilli</taxon>
        <taxon>Bacillales</taxon>
        <taxon>Bacillaceae</taxon>
        <taxon>Bacillus</taxon>
    </lineage>
</organism>